<gene>
    <name evidence="3" type="ORF">FHR82_001319</name>
</gene>
<proteinExistence type="predicted"/>
<comment type="caution">
    <text evidence="3">The sequence shown here is derived from an EMBL/GenBank/DDBJ whole genome shotgun (WGS) entry which is preliminary data.</text>
</comment>
<evidence type="ECO:0000313" key="4">
    <source>
        <dbReference type="Proteomes" id="UP000520767"/>
    </source>
</evidence>
<organism evidence="3 4">
    <name type="scientific">Actinophytocola algeriensis</name>
    <dbReference type="NCBI Taxonomy" id="1768010"/>
    <lineage>
        <taxon>Bacteria</taxon>
        <taxon>Bacillati</taxon>
        <taxon>Actinomycetota</taxon>
        <taxon>Actinomycetes</taxon>
        <taxon>Pseudonocardiales</taxon>
        <taxon>Pseudonocardiaceae</taxon>
    </lineage>
</organism>
<accession>A0A7W7Q168</accession>
<keyword evidence="2" id="KW-0472">Membrane</keyword>
<protein>
    <submittedName>
        <fullName evidence="3">Uncharacterized protein</fullName>
    </submittedName>
</protein>
<feature type="transmembrane region" description="Helical" evidence="2">
    <location>
        <begin position="32"/>
        <end position="51"/>
    </location>
</feature>
<dbReference type="EMBL" id="JACHJQ010000002">
    <property type="protein sequence ID" value="MBB4905102.1"/>
    <property type="molecule type" value="Genomic_DNA"/>
</dbReference>
<keyword evidence="2" id="KW-1133">Transmembrane helix</keyword>
<dbReference type="AlphaFoldDB" id="A0A7W7Q168"/>
<evidence type="ECO:0000313" key="3">
    <source>
        <dbReference type="EMBL" id="MBB4905102.1"/>
    </source>
</evidence>
<feature type="region of interest" description="Disordered" evidence="1">
    <location>
        <begin position="1"/>
        <end position="25"/>
    </location>
</feature>
<dbReference type="RefSeq" id="WP_184809393.1">
    <property type="nucleotide sequence ID" value="NZ_JACHJQ010000002.1"/>
</dbReference>
<evidence type="ECO:0000256" key="2">
    <source>
        <dbReference type="SAM" id="Phobius"/>
    </source>
</evidence>
<evidence type="ECO:0000256" key="1">
    <source>
        <dbReference type="SAM" id="MobiDB-lite"/>
    </source>
</evidence>
<reference evidence="3 4" key="1">
    <citation type="submission" date="2020-08" db="EMBL/GenBank/DDBJ databases">
        <title>Genomic Encyclopedia of Type Strains, Phase III (KMG-III): the genomes of soil and plant-associated and newly described type strains.</title>
        <authorList>
            <person name="Whitman W."/>
        </authorList>
    </citation>
    <scope>NUCLEOTIDE SEQUENCE [LARGE SCALE GENOMIC DNA]</scope>
    <source>
        <strain evidence="3 4">CECT 8960</strain>
    </source>
</reference>
<keyword evidence="2" id="KW-0812">Transmembrane</keyword>
<name>A0A7W7Q168_9PSEU</name>
<dbReference type="Proteomes" id="UP000520767">
    <property type="component" value="Unassembled WGS sequence"/>
</dbReference>
<sequence>MTTPTVPPAGNAHVTPPAHDQDTDPSAKTMKIIIFGVLIAIFGGVAAFIVVKVLNPPAPEYSAGDCIQVVEGGRFDAEVEKVDCGEQAALYEVGVYLDDTDGPCPADSYSEYQQTGGKQQEYKLCLMLNATEGDCLSVPMISAGEEKKVACDSDEANVKITRVVDGTADENACGAEAAEDARVYPQPKRTVCIGPVGA</sequence>
<keyword evidence="4" id="KW-1185">Reference proteome</keyword>